<feature type="compositionally biased region" description="Basic and acidic residues" evidence="5">
    <location>
        <begin position="521"/>
        <end position="551"/>
    </location>
</feature>
<dbReference type="PANTHER" id="PTHR46318:SF3">
    <property type="entry name" value="UPSTREAM BINDING TRANSCRIPTION FACTOR"/>
    <property type="match status" value="1"/>
</dbReference>
<dbReference type="InterPro" id="IPR036910">
    <property type="entry name" value="HMG_box_dom_sf"/>
</dbReference>
<dbReference type="GO" id="GO:0003677">
    <property type="term" value="F:DNA binding"/>
    <property type="evidence" value="ECO:0007669"/>
    <property type="project" value="UniProtKB-UniRule"/>
</dbReference>
<feature type="domain" description="HMG box" evidence="6">
    <location>
        <begin position="157"/>
        <end position="225"/>
    </location>
</feature>
<dbReference type="SUPFAM" id="SSF47095">
    <property type="entry name" value="HMG-box"/>
    <property type="match status" value="5"/>
</dbReference>
<feature type="domain" description="HMG box" evidence="6">
    <location>
        <begin position="346"/>
        <end position="410"/>
    </location>
</feature>
<feature type="compositionally biased region" description="Basic and acidic residues" evidence="5">
    <location>
        <begin position="464"/>
        <end position="474"/>
    </location>
</feature>
<dbReference type="InterPro" id="IPR051762">
    <property type="entry name" value="UBF1"/>
</dbReference>
<feature type="compositionally biased region" description="Low complexity" evidence="5">
    <location>
        <begin position="794"/>
        <end position="808"/>
    </location>
</feature>
<proteinExistence type="evidence at transcript level"/>
<evidence type="ECO:0000256" key="4">
    <source>
        <dbReference type="PROSITE-ProRule" id="PRU00267"/>
    </source>
</evidence>
<feature type="domain" description="HMG box" evidence="6">
    <location>
        <begin position="571"/>
        <end position="635"/>
    </location>
</feature>
<keyword evidence="3 4" id="KW-0539">Nucleus</keyword>
<feature type="compositionally biased region" description="Low complexity" evidence="5">
    <location>
        <begin position="22"/>
        <end position="31"/>
    </location>
</feature>
<feature type="DNA-binding region" description="HMG box" evidence="4">
    <location>
        <begin position="476"/>
        <end position="544"/>
    </location>
</feature>
<feature type="domain" description="HMG box" evidence="6">
    <location>
        <begin position="476"/>
        <end position="544"/>
    </location>
</feature>
<feature type="compositionally biased region" description="Basic residues" evidence="5">
    <location>
        <begin position="651"/>
        <end position="660"/>
    </location>
</feature>
<dbReference type="Pfam" id="PF00505">
    <property type="entry name" value="HMG_box"/>
    <property type="match status" value="4"/>
</dbReference>
<evidence type="ECO:0000313" key="7">
    <source>
        <dbReference type="EMBL" id="JAT97075.1"/>
    </source>
</evidence>
<feature type="compositionally biased region" description="Acidic residues" evidence="5">
    <location>
        <begin position="729"/>
        <end position="747"/>
    </location>
</feature>
<dbReference type="AlphaFoldDB" id="A0A1E1XCU3"/>
<dbReference type="GO" id="GO:0005634">
    <property type="term" value="C:nucleus"/>
    <property type="evidence" value="ECO:0007669"/>
    <property type="project" value="UniProtKB-SubCell"/>
</dbReference>
<organism evidence="7">
    <name type="scientific">Amblyomma aureolatum</name>
    <dbReference type="NCBI Taxonomy" id="187763"/>
    <lineage>
        <taxon>Eukaryota</taxon>
        <taxon>Metazoa</taxon>
        <taxon>Ecdysozoa</taxon>
        <taxon>Arthropoda</taxon>
        <taxon>Chelicerata</taxon>
        <taxon>Arachnida</taxon>
        <taxon>Acari</taxon>
        <taxon>Parasitiformes</taxon>
        <taxon>Ixodida</taxon>
        <taxon>Ixodoidea</taxon>
        <taxon>Ixodidae</taxon>
        <taxon>Amblyomminae</taxon>
        <taxon>Amblyomma</taxon>
    </lineage>
</organism>
<evidence type="ECO:0000256" key="1">
    <source>
        <dbReference type="ARBA" id="ARBA00004123"/>
    </source>
</evidence>
<protein>
    <submittedName>
        <fullName evidence="7">Putative upstream binding transcription factor rna polymerase i</fullName>
    </submittedName>
</protein>
<reference evidence="7" key="1">
    <citation type="journal article" date="2017" name="Front. Cell. Infect. Microbiol.">
        <title>The Distinct Transcriptional Response of the Midgut of Amblyomma sculptum and Amblyomma aureolatum Ticks to Rickettsia rickettsii Correlates to Their Differences in Susceptibility to Infection.</title>
        <authorList>
            <person name="Martins L.A."/>
            <person name="Galletti M.F.B.M."/>
            <person name="Ribeiro J.M."/>
            <person name="Fujita A."/>
            <person name="Costa F.B."/>
            <person name="Labruna M.B."/>
            <person name="Daffre S."/>
            <person name="Fogaca A.C."/>
        </authorList>
    </citation>
    <scope>NUCLEOTIDE SEQUENCE</scope>
</reference>
<feature type="compositionally biased region" description="Basic and acidic residues" evidence="5">
    <location>
        <begin position="640"/>
        <end position="650"/>
    </location>
</feature>
<accession>A0A1E1XCU3</accession>
<dbReference type="PANTHER" id="PTHR46318">
    <property type="entry name" value="UPSTREAM BINDING TRANSCRIPTION FACTOR"/>
    <property type="match status" value="1"/>
</dbReference>
<dbReference type="CDD" id="cd21999">
    <property type="entry name" value="HMG-box_UBF1_rpt2"/>
    <property type="match status" value="1"/>
</dbReference>
<feature type="DNA-binding region" description="HMG box" evidence="4">
    <location>
        <begin position="346"/>
        <end position="410"/>
    </location>
</feature>
<feature type="compositionally biased region" description="Basic and acidic residues" evidence="5">
    <location>
        <begin position="418"/>
        <end position="427"/>
    </location>
</feature>
<evidence type="ECO:0000259" key="6">
    <source>
        <dbReference type="PROSITE" id="PS50118"/>
    </source>
</evidence>
<feature type="DNA-binding region" description="HMG box" evidence="4">
    <location>
        <begin position="157"/>
        <end position="225"/>
    </location>
</feature>
<feature type="domain" description="HMG box" evidence="6">
    <location>
        <begin position="249"/>
        <end position="315"/>
    </location>
</feature>
<comment type="subcellular location">
    <subcellularLocation>
        <location evidence="1">Nucleus</location>
    </subcellularLocation>
</comment>
<name>A0A1E1XCU3_9ACAR</name>
<dbReference type="PROSITE" id="PS50118">
    <property type="entry name" value="HMG_BOX_2"/>
    <property type="match status" value="5"/>
</dbReference>
<feature type="DNA-binding region" description="HMG box" evidence="4">
    <location>
        <begin position="571"/>
        <end position="635"/>
    </location>
</feature>
<dbReference type="Gene3D" id="1.10.30.10">
    <property type="entry name" value="High mobility group box domain"/>
    <property type="match status" value="5"/>
</dbReference>
<feature type="DNA-binding region" description="HMG box" evidence="4">
    <location>
        <begin position="249"/>
        <end position="315"/>
    </location>
</feature>
<feature type="region of interest" description="Disordered" evidence="5">
    <location>
        <begin position="638"/>
        <end position="849"/>
    </location>
</feature>
<dbReference type="SMART" id="SM00398">
    <property type="entry name" value="HMG"/>
    <property type="match status" value="5"/>
</dbReference>
<feature type="region of interest" description="Disordered" evidence="5">
    <location>
        <begin position="230"/>
        <end position="250"/>
    </location>
</feature>
<evidence type="ECO:0000256" key="2">
    <source>
        <dbReference type="ARBA" id="ARBA00023125"/>
    </source>
</evidence>
<sequence>MALAAAQATTTINPPRRKSSGPKRPAAAAPADDSDSDDATAPKRTKNGDGGAPEHSDVASLSWSVEELGQLVSNLAQCLPANDLVKYTTMVEKVDWEKVCFGSHTATECKEKWTQLMQKLRRYRTLTDLVGDAREWLKRPWLPGNGTARRQRHPGLPKKPLTPYFRYFQEKREKYARENPELSMTELAKLLSNKFQELPEKKKQKYKESFDQENNIYKMELKKFKKENPDMFPEQAGKQSSPPVPLSAPEKPQTPIQLFTLDRLKKPEFAKLDKKEAQEEIRKQWAELSDGKRIKWIRRALQDKQRYEMEVAEYTQAYPGFKAAAVKPILSKAEQEFKDKCDGKPERPPNSGYSLFSRIMLRQLKNVPAKEKMAEISQLWKNLNQQERDSYNKQATKANAKYKEKYAAYLNNLPEEERQKVEAEAATHKSAASAGGGTAAKGNAKSGSVVATGKGGVRSAAPGDENRPPAGERPKPKKPLSAMFFFQQEKLAAMKERCPQMSHQEVMRALAREFSELPERKKEKYKKMATEAKEKAIEETNGHKVKEEKVHQAPSMPNLNRRNRLFKGEPKKPPQSGYGVFSTEMLSQLVDVDPKNRMAEIAKRWNAMPDSDKERYKRAVQDLQRKYNKELARFLEGLSPEDRLEYDARRARMKAKRKGGAIKAAATRKEKRRKAAAAADDAKVKEEDASSEESSSEESSDEDEDDDEEEEEEDGEEEEGAEEKAAKSEEDDSDSSSEEEEEEDDSESGSSDSSSSDDSDEPSAPTLATAVPKQPPAVVPKKQQTPATKKEEAPSLPTTAAATAVVKVEPNENHEEDEDDDSSESDSDSSSDSSDDDDDDSESGSDSKD</sequence>
<feature type="region of interest" description="Disordered" evidence="5">
    <location>
        <begin position="1"/>
        <end position="58"/>
    </location>
</feature>
<dbReference type="CDD" id="cd22001">
    <property type="entry name" value="HMG-box_UBF1_rpt4"/>
    <property type="match status" value="1"/>
</dbReference>
<feature type="region of interest" description="Disordered" evidence="5">
    <location>
        <begin position="521"/>
        <end position="579"/>
    </location>
</feature>
<keyword evidence="2 4" id="KW-0238">DNA-binding</keyword>
<dbReference type="InterPro" id="IPR009071">
    <property type="entry name" value="HMG_box_dom"/>
</dbReference>
<dbReference type="CDD" id="cd21998">
    <property type="entry name" value="HMG-box_UBF1_rpt1-like"/>
    <property type="match status" value="1"/>
</dbReference>
<evidence type="ECO:0000256" key="5">
    <source>
        <dbReference type="SAM" id="MobiDB-lite"/>
    </source>
</evidence>
<dbReference type="EMBL" id="GFAC01002113">
    <property type="protein sequence ID" value="JAT97075.1"/>
    <property type="molecule type" value="mRNA"/>
</dbReference>
<evidence type="ECO:0000256" key="3">
    <source>
        <dbReference type="ARBA" id="ARBA00023242"/>
    </source>
</evidence>
<dbReference type="CDD" id="cd22003">
    <property type="entry name" value="HMG-box_UBF1_rpt6-like"/>
    <property type="match status" value="1"/>
</dbReference>
<feature type="region of interest" description="Disordered" evidence="5">
    <location>
        <begin position="418"/>
        <end position="480"/>
    </location>
</feature>
<feature type="compositionally biased region" description="Acidic residues" evidence="5">
    <location>
        <begin position="814"/>
        <end position="843"/>
    </location>
</feature>
<feature type="compositionally biased region" description="Acidic residues" evidence="5">
    <location>
        <begin position="689"/>
        <end position="721"/>
    </location>
</feature>